<reference evidence="11" key="1">
    <citation type="submission" date="2021-09" db="EMBL/GenBank/DDBJ databases">
        <authorList>
            <person name="Ahlawat A."/>
            <person name="Mishra S."/>
        </authorList>
    </citation>
    <scope>NUCLEOTIDE SEQUENCE</scope>
    <source>
        <strain evidence="11">DAOMC 195062</strain>
    </source>
</reference>
<dbReference type="GO" id="GO:0005507">
    <property type="term" value="F:copper ion binding"/>
    <property type="evidence" value="ECO:0007669"/>
    <property type="project" value="InterPro"/>
</dbReference>
<keyword evidence="5" id="KW-1015">Disulfide bond</keyword>
<dbReference type="PROSITE" id="PS00080">
    <property type="entry name" value="MULTICOPPER_OXIDASE2"/>
    <property type="match status" value="1"/>
</dbReference>
<dbReference type="CDD" id="cd13856">
    <property type="entry name" value="CuRO_1_Tv-LCC_like"/>
    <property type="match status" value="1"/>
</dbReference>
<evidence type="ECO:0000256" key="6">
    <source>
        <dbReference type="ARBA" id="ARBA00023180"/>
    </source>
</evidence>
<dbReference type="InterPro" id="IPR045087">
    <property type="entry name" value="Cu-oxidase_fam"/>
</dbReference>
<dbReference type="InterPro" id="IPR011706">
    <property type="entry name" value="Cu-oxidase_C"/>
</dbReference>
<dbReference type="InterPro" id="IPR033138">
    <property type="entry name" value="Cu_oxidase_CS"/>
</dbReference>
<keyword evidence="6" id="KW-0325">Glycoprotein</keyword>
<feature type="domain" description="Plastocyanin-like" evidence="10">
    <location>
        <begin position="39"/>
        <end position="156"/>
    </location>
</feature>
<evidence type="ECO:0000256" key="7">
    <source>
        <dbReference type="SAM" id="SignalP"/>
    </source>
</evidence>
<protein>
    <submittedName>
        <fullName evidence="11">Laccase 3</fullName>
        <ecNumber evidence="11">1.10.3.2</ecNumber>
    </submittedName>
</protein>
<keyword evidence="7" id="KW-0732">Signal</keyword>
<proteinExistence type="inferred from homology"/>
<dbReference type="SUPFAM" id="SSF49503">
    <property type="entry name" value="Cupredoxins"/>
    <property type="match status" value="3"/>
</dbReference>
<evidence type="ECO:0000259" key="10">
    <source>
        <dbReference type="Pfam" id="PF07732"/>
    </source>
</evidence>
<organism evidence="11">
    <name type="scientific">Cyathus bulleri</name>
    <dbReference type="NCBI Taxonomy" id="184115"/>
    <lineage>
        <taxon>Eukaryota</taxon>
        <taxon>Fungi</taxon>
        <taxon>Dikarya</taxon>
        <taxon>Basidiomycota</taxon>
        <taxon>Agaricomycotina</taxon>
        <taxon>Agaricomycetes</taxon>
        <taxon>Agaricomycetidae</taxon>
        <taxon>Agaricales</taxon>
        <taxon>Agaricineae</taxon>
        <taxon>Nidulariaceae</taxon>
        <taxon>Cyathus</taxon>
    </lineage>
</organism>
<dbReference type="Gene3D" id="2.60.40.420">
    <property type="entry name" value="Cupredoxins - blue copper proteins"/>
    <property type="match status" value="3"/>
</dbReference>
<keyword evidence="2" id="KW-0479">Metal-binding</keyword>
<dbReference type="EC" id="1.10.3.2" evidence="11"/>
<feature type="domain" description="Plastocyanin-like" evidence="8">
    <location>
        <begin position="168"/>
        <end position="312"/>
    </location>
</feature>
<comment type="similarity">
    <text evidence="1">Belongs to the multicopper oxidase family.</text>
</comment>
<dbReference type="GO" id="GO:0052716">
    <property type="term" value="F:hydroquinone:oxygen oxidoreductase activity"/>
    <property type="evidence" value="ECO:0007669"/>
    <property type="project" value="UniProtKB-EC"/>
</dbReference>
<evidence type="ECO:0000256" key="2">
    <source>
        <dbReference type="ARBA" id="ARBA00022723"/>
    </source>
</evidence>
<dbReference type="CDD" id="cd13903">
    <property type="entry name" value="CuRO_3_Tv-LCC_like"/>
    <property type="match status" value="1"/>
</dbReference>
<dbReference type="FunFam" id="2.60.40.420:FF:000045">
    <property type="entry name" value="Laccase 2"/>
    <property type="match status" value="1"/>
</dbReference>
<dbReference type="InterPro" id="IPR002355">
    <property type="entry name" value="Cu_oxidase_Cu_BS"/>
</dbReference>
<evidence type="ECO:0000259" key="8">
    <source>
        <dbReference type="Pfam" id="PF00394"/>
    </source>
</evidence>
<dbReference type="Pfam" id="PF00394">
    <property type="entry name" value="Cu-oxidase"/>
    <property type="match status" value="1"/>
</dbReference>
<evidence type="ECO:0000256" key="5">
    <source>
        <dbReference type="ARBA" id="ARBA00023157"/>
    </source>
</evidence>
<feature type="chain" id="PRO_5035446330" evidence="7">
    <location>
        <begin position="24"/>
        <end position="533"/>
    </location>
</feature>
<evidence type="ECO:0000259" key="9">
    <source>
        <dbReference type="Pfam" id="PF07731"/>
    </source>
</evidence>
<name>A0A8K1S5C2_9AGAR</name>
<dbReference type="Pfam" id="PF07732">
    <property type="entry name" value="Cu-oxidase_3"/>
    <property type="match status" value="1"/>
</dbReference>
<feature type="signal peptide" evidence="7">
    <location>
        <begin position="1"/>
        <end position="23"/>
    </location>
</feature>
<sequence length="533" mass="57732">MFSPSSTFAILPVLTFFPFSTLGASASIGPISSLVISNQALAPDGFSRSAVVAQGSFPGPLMKATKGDTFRVNVVNKLTDDTMLRGTSVHWHGILQQNSNWADGVSGVTQCPIAPGNSFVYQFTPPNQAGTFWYHSHFGTQYCDGLRGPLVIYDPHDPQKYLYDVDDETTTITLADWYHKPSPAITGIPSNDATLINGIGRYPGGPKVNLAVVNVVHGKRYRFRLISMSCDPNYMFSIDGHQLTIIEADGENVQPVTVDQIQIFTAQRYSFVLNANQQIGNYWVRALPNTGTNITTGFDGGINSAILRYKGAPNIEPKLIPVPRNLKLLDETDLHPLTNPAAPGKPFAGGADVNINLDLGFNATALEFTVNGTAYEPPSVPVLLQILSGAQDARDLLPRGAVFTLPRNKVIEVTIPGGVIGGPHPFHLHGNTFSVIRSAGIDSPANYRSPVRRDVVNIGDAGSEVTIRFRTDNPGPWMFHCHIDFHLQAGLAIIFVADDVKQIKQAISPPDSWKHLCPIYDALPPSATSVTVN</sequence>
<dbReference type="EMBL" id="OK032463">
    <property type="protein sequence ID" value="UES62896.1"/>
    <property type="molecule type" value="Genomic_DNA"/>
</dbReference>
<dbReference type="InterPro" id="IPR011707">
    <property type="entry name" value="Cu-oxidase-like_N"/>
</dbReference>
<feature type="domain" description="Plastocyanin-like" evidence="9">
    <location>
        <begin position="376"/>
        <end position="498"/>
    </location>
</feature>
<dbReference type="AlphaFoldDB" id="A0A8K1S5C2"/>
<evidence type="ECO:0000313" key="11">
    <source>
        <dbReference type="EMBL" id="UES62896.1"/>
    </source>
</evidence>
<gene>
    <name evidence="11" type="primary">Lcc3</name>
</gene>
<evidence type="ECO:0000256" key="1">
    <source>
        <dbReference type="ARBA" id="ARBA00010609"/>
    </source>
</evidence>
<dbReference type="InterPro" id="IPR001117">
    <property type="entry name" value="Cu-oxidase_2nd"/>
</dbReference>
<dbReference type="PANTHER" id="PTHR11709">
    <property type="entry name" value="MULTI-COPPER OXIDASE"/>
    <property type="match status" value="1"/>
</dbReference>
<keyword evidence="4" id="KW-0186">Copper</keyword>
<dbReference type="PANTHER" id="PTHR11709:SF511">
    <property type="entry name" value="LACCASE"/>
    <property type="match status" value="1"/>
</dbReference>
<evidence type="ECO:0000256" key="3">
    <source>
        <dbReference type="ARBA" id="ARBA00023002"/>
    </source>
</evidence>
<dbReference type="Pfam" id="PF07731">
    <property type="entry name" value="Cu-oxidase_2"/>
    <property type="match status" value="1"/>
</dbReference>
<keyword evidence="3 11" id="KW-0560">Oxidoreductase</keyword>
<dbReference type="InterPro" id="IPR008972">
    <property type="entry name" value="Cupredoxin"/>
</dbReference>
<accession>A0A8K1S5C2</accession>
<dbReference type="PROSITE" id="PS00079">
    <property type="entry name" value="MULTICOPPER_OXIDASE1"/>
    <property type="match status" value="2"/>
</dbReference>
<evidence type="ECO:0000256" key="4">
    <source>
        <dbReference type="ARBA" id="ARBA00023008"/>
    </source>
</evidence>